<evidence type="ECO:0000256" key="2">
    <source>
        <dbReference type="PROSITE-ProRule" id="PRU00703"/>
    </source>
</evidence>
<comment type="caution">
    <text evidence="5">The sequence shown here is derived from an EMBL/GenBank/DDBJ whole genome shotgun (WGS) entry which is preliminary data.</text>
</comment>
<feature type="domain" description="CBS" evidence="4">
    <location>
        <begin position="174"/>
        <end position="230"/>
    </location>
</feature>
<dbReference type="PANTHER" id="PTHR43080">
    <property type="entry name" value="CBS DOMAIN-CONTAINING PROTEIN CBSX3, MITOCHONDRIAL"/>
    <property type="match status" value="1"/>
</dbReference>
<dbReference type="Pfam" id="PF10335">
    <property type="entry name" value="DUF294_C"/>
    <property type="match status" value="1"/>
</dbReference>
<dbReference type="InterPro" id="IPR018821">
    <property type="entry name" value="DUF294_put_nucleoTrafse_sb-bd"/>
</dbReference>
<dbReference type="Pfam" id="PF03445">
    <property type="entry name" value="DUF294"/>
    <property type="match status" value="1"/>
</dbReference>
<feature type="domain" description="Cyclic nucleotide-binding" evidence="3">
    <location>
        <begin position="22"/>
        <end position="126"/>
    </location>
</feature>
<dbReference type="GO" id="GO:0008773">
    <property type="term" value="F:[protein-PII] uridylyltransferase activity"/>
    <property type="evidence" value="ECO:0007669"/>
    <property type="project" value="InterPro"/>
</dbReference>
<dbReference type="Gene3D" id="2.60.120.10">
    <property type="entry name" value="Jelly Rolls"/>
    <property type="match status" value="1"/>
</dbReference>
<dbReference type="SMART" id="SM00116">
    <property type="entry name" value="CBS"/>
    <property type="match status" value="2"/>
</dbReference>
<dbReference type="InterPro" id="IPR051257">
    <property type="entry name" value="Diverse_CBS-Domain"/>
</dbReference>
<dbReference type="AlphaFoldDB" id="A0A935PYD7"/>
<dbReference type="SUPFAM" id="SSF51206">
    <property type="entry name" value="cAMP-binding domain-like"/>
    <property type="match status" value="1"/>
</dbReference>
<protein>
    <submittedName>
        <fullName evidence="5">CBS domain-containing protein</fullName>
    </submittedName>
</protein>
<evidence type="ECO:0000259" key="4">
    <source>
        <dbReference type="PROSITE" id="PS51371"/>
    </source>
</evidence>
<dbReference type="InterPro" id="IPR005105">
    <property type="entry name" value="GlnD_Uridyltrans_N"/>
</dbReference>
<organism evidence="5 6">
    <name type="scientific">Candidatus Accumulibacter proximus</name>
    <dbReference type="NCBI Taxonomy" id="2954385"/>
    <lineage>
        <taxon>Bacteria</taxon>
        <taxon>Pseudomonadati</taxon>
        <taxon>Pseudomonadota</taxon>
        <taxon>Betaproteobacteria</taxon>
        <taxon>Candidatus Accumulibacter</taxon>
    </lineage>
</organism>
<dbReference type="PANTHER" id="PTHR43080:SF2">
    <property type="entry name" value="CBS DOMAIN-CONTAINING PROTEIN"/>
    <property type="match status" value="1"/>
</dbReference>
<feature type="domain" description="CBS" evidence="4">
    <location>
        <begin position="239"/>
        <end position="296"/>
    </location>
</feature>
<dbReference type="InterPro" id="IPR018490">
    <property type="entry name" value="cNMP-bd_dom_sf"/>
</dbReference>
<gene>
    <name evidence="5" type="ORF">IPJ27_09405</name>
</gene>
<name>A0A935PYD7_9PROT</name>
<accession>A0A935PYD7</accession>
<dbReference type="CDD" id="cd05401">
    <property type="entry name" value="NT_GlnE_GlnD_like"/>
    <property type="match status" value="1"/>
</dbReference>
<reference evidence="5 6" key="1">
    <citation type="submission" date="2020-10" db="EMBL/GenBank/DDBJ databases">
        <title>Connecting structure to function with the recovery of over 1000 high-quality activated sludge metagenome-assembled genomes encoding full-length rRNA genes using long-read sequencing.</title>
        <authorList>
            <person name="Singleton C.M."/>
            <person name="Petriglieri F."/>
            <person name="Kristensen J.M."/>
            <person name="Kirkegaard R.H."/>
            <person name="Michaelsen T.Y."/>
            <person name="Andersen M.H."/>
            <person name="Karst S.M."/>
            <person name="Dueholm M.S."/>
            <person name="Nielsen P.H."/>
            <person name="Albertsen M."/>
        </authorList>
    </citation>
    <scope>NUCLEOTIDE SEQUENCE [LARGE SCALE GENOMIC DNA]</scope>
    <source>
        <strain evidence="5">EsbW_18-Q3-R4-48_BATAC.285</strain>
    </source>
</reference>
<dbReference type="Pfam" id="PF00027">
    <property type="entry name" value="cNMP_binding"/>
    <property type="match status" value="1"/>
</dbReference>
<dbReference type="PROSITE" id="PS51371">
    <property type="entry name" value="CBS"/>
    <property type="match status" value="2"/>
</dbReference>
<dbReference type="InterPro" id="IPR000644">
    <property type="entry name" value="CBS_dom"/>
</dbReference>
<evidence type="ECO:0000256" key="1">
    <source>
        <dbReference type="ARBA" id="ARBA00023122"/>
    </source>
</evidence>
<dbReference type="PROSITE" id="PS50042">
    <property type="entry name" value="CNMP_BINDING_3"/>
    <property type="match status" value="1"/>
</dbReference>
<dbReference type="Pfam" id="PF00571">
    <property type="entry name" value="CBS"/>
    <property type="match status" value="2"/>
</dbReference>
<evidence type="ECO:0000313" key="5">
    <source>
        <dbReference type="EMBL" id="MBK7674952.1"/>
    </source>
</evidence>
<dbReference type="InterPro" id="IPR014710">
    <property type="entry name" value="RmlC-like_jellyroll"/>
</dbReference>
<dbReference type="EMBL" id="JADJMH010000006">
    <property type="protein sequence ID" value="MBK7674952.1"/>
    <property type="molecule type" value="Genomic_DNA"/>
</dbReference>
<evidence type="ECO:0000259" key="3">
    <source>
        <dbReference type="PROSITE" id="PS50042"/>
    </source>
</evidence>
<keyword evidence="1 2" id="KW-0129">CBS domain</keyword>
<sequence length="636" mass="71217">MSNNATEMLVSACIRFLQAYPPFDRMEGEALRFLAENVRLVHYPRSALILSSEMGVARALYIVQRGKVRVKASAGLGHSEHSPTNLGPGQCFAIAALMAQRPTSSAYTAAEDVFCYELPASDFFTLTQKSTVFNLFCTQYIAGLLKQSQQQLQLQLAQRAGEQRTMNSPLASIVKREPVSVGVAASIRQVVELMAASHLGSMVIVDDQQQPVGIFTLSDVLKRIVLPGTSLDQPISSVMSPVLQTLPMAANAHDAALAMAMHGIRHVLAVDEGGRLKGVISERDLFKLQGAGLRQIRHAIDAASSLEVLQHAREDVRQLSLTMLTEGVGAQEITQFISTLNDTVTRRIIELNLDRHDLYGIDWAWLSFGSEGRDEQTFTTDQDNGIVYICTDIMDRELTQLRFLEFARDVNADLDQCGFPLCKGNIMASNPDLCLTLEEWEERFARWVRTPEPQALLNATIFFDFRPLYGRFNLAHRLRLSLLRLTRGNPLFLRMMAQNALTVSPPLGRIRDFVTGSDPDHPGTIDLKKYGVRLFTDAARVFALAHDVEATNTVQRLKRAAAVMNISSDDLAASLEGFNFIQLLRLRHQHFEQEHGRAGDNFIRPEELNEIERRILKEAFRQARKLQARLKLDYQL</sequence>
<dbReference type="InterPro" id="IPR046342">
    <property type="entry name" value="CBS_dom_sf"/>
</dbReference>
<dbReference type="CDD" id="cd00038">
    <property type="entry name" value="CAP_ED"/>
    <property type="match status" value="1"/>
</dbReference>
<dbReference type="Gene3D" id="3.10.580.10">
    <property type="entry name" value="CBS-domain"/>
    <property type="match status" value="1"/>
</dbReference>
<dbReference type="Proteomes" id="UP000697998">
    <property type="component" value="Unassembled WGS sequence"/>
</dbReference>
<dbReference type="SUPFAM" id="SSF54631">
    <property type="entry name" value="CBS-domain pair"/>
    <property type="match status" value="1"/>
</dbReference>
<proteinExistence type="predicted"/>
<dbReference type="InterPro" id="IPR000595">
    <property type="entry name" value="cNMP-bd_dom"/>
</dbReference>
<evidence type="ECO:0000313" key="6">
    <source>
        <dbReference type="Proteomes" id="UP000697998"/>
    </source>
</evidence>